<proteinExistence type="predicted"/>
<reference evidence="1" key="1">
    <citation type="submission" date="2022-03" db="EMBL/GenBank/DDBJ databases">
        <authorList>
            <person name="Sayadi A."/>
        </authorList>
    </citation>
    <scope>NUCLEOTIDE SEQUENCE</scope>
</reference>
<dbReference type="EMBL" id="CAKOFQ010006799">
    <property type="protein sequence ID" value="CAH1972523.1"/>
    <property type="molecule type" value="Genomic_DNA"/>
</dbReference>
<keyword evidence="2" id="KW-1185">Reference proteome</keyword>
<sequence>MNNEDLRQVVEANSRTTCQELAEMFRVLKLFVCIFIRICSANISRNANEPFLNRLLTCEIDLVFEF</sequence>
<dbReference type="Proteomes" id="UP001152888">
    <property type="component" value="Unassembled WGS sequence"/>
</dbReference>
<name>A0A9P0KCF8_ACAOB</name>
<evidence type="ECO:0000313" key="1">
    <source>
        <dbReference type="EMBL" id="CAH1972523.1"/>
    </source>
</evidence>
<protein>
    <submittedName>
        <fullName evidence="1">Uncharacterized protein</fullName>
    </submittedName>
</protein>
<accession>A0A9P0KCF8</accession>
<comment type="caution">
    <text evidence="1">The sequence shown here is derived from an EMBL/GenBank/DDBJ whole genome shotgun (WGS) entry which is preliminary data.</text>
</comment>
<gene>
    <name evidence="1" type="ORF">ACAOBT_LOCUS10049</name>
</gene>
<dbReference type="AlphaFoldDB" id="A0A9P0KCF8"/>
<organism evidence="1 2">
    <name type="scientific">Acanthoscelides obtectus</name>
    <name type="common">Bean weevil</name>
    <name type="synonym">Bruchus obtectus</name>
    <dbReference type="NCBI Taxonomy" id="200917"/>
    <lineage>
        <taxon>Eukaryota</taxon>
        <taxon>Metazoa</taxon>
        <taxon>Ecdysozoa</taxon>
        <taxon>Arthropoda</taxon>
        <taxon>Hexapoda</taxon>
        <taxon>Insecta</taxon>
        <taxon>Pterygota</taxon>
        <taxon>Neoptera</taxon>
        <taxon>Endopterygota</taxon>
        <taxon>Coleoptera</taxon>
        <taxon>Polyphaga</taxon>
        <taxon>Cucujiformia</taxon>
        <taxon>Chrysomeloidea</taxon>
        <taxon>Chrysomelidae</taxon>
        <taxon>Bruchinae</taxon>
        <taxon>Bruchini</taxon>
        <taxon>Acanthoscelides</taxon>
    </lineage>
</organism>
<evidence type="ECO:0000313" key="2">
    <source>
        <dbReference type="Proteomes" id="UP001152888"/>
    </source>
</evidence>